<name>A0AAP6JCT6_9GAMM</name>
<comment type="caution">
    <text evidence="9">The sequence shown here is derived from an EMBL/GenBank/DDBJ whole genome shotgun (WGS) entry which is preliminary data.</text>
</comment>
<comment type="subcellular location">
    <subcellularLocation>
        <location evidence="1">Cell membrane</location>
        <topology evidence="1">Multi-pass membrane protein</topology>
    </subcellularLocation>
</comment>
<evidence type="ECO:0000313" key="10">
    <source>
        <dbReference type="Proteomes" id="UP001302316"/>
    </source>
</evidence>
<evidence type="ECO:0000256" key="4">
    <source>
        <dbReference type="ARBA" id="ARBA00022475"/>
    </source>
</evidence>
<evidence type="ECO:0000256" key="8">
    <source>
        <dbReference type="SAM" id="Phobius"/>
    </source>
</evidence>
<comment type="similarity">
    <text evidence="2">Belongs to the CPA3 antiporters (TC 2.A.63) subunit F family.</text>
</comment>
<keyword evidence="10" id="KW-1185">Reference proteome</keyword>
<keyword evidence="6 8" id="KW-1133">Transmembrane helix</keyword>
<protein>
    <submittedName>
        <fullName evidence="9">Monovalent cation/H+ antiporter complex subunit F</fullName>
    </submittedName>
</protein>
<keyword evidence="4" id="KW-1003">Cell membrane</keyword>
<reference evidence="9 10" key="1">
    <citation type="submission" date="2023-12" db="EMBL/GenBank/DDBJ databases">
        <title>Whole-genome sequencing of halo(alkali)philic microorganisms from hypersaline lakes.</title>
        <authorList>
            <person name="Sorokin D.Y."/>
            <person name="Merkel A.Y."/>
            <person name="Messina E."/>
            <person name="Yakimov M."/>
        </authorList>
    </citation>
    <scope>NUCLEOTIDE SEQUENCE [LARGE SCALE GENOMIC DNA]</scope>
    <source>
        <strain evidence="9 10">AB-CW1</strain>
    </source>
</reference>
<dbReference type="Proteomes" id="UP001302316">
    <property type="component" value="Unassembled WGS sequence"/>
</dbReference>
<gene>
    <name evidence="9" type="ORF">VCB98_02005</name>
</gene>
<dbReference type="GO" id="GO:0005886">
    <property type="term" value="C:plasma membrane"/>
    <property type="evidence" value="ECO:0007669"/>
    <property type="project" value="UniProtKB-SubCell"/>
</dbReference>
<keyword evidence="3" id="KW-0813">Transport</keyword>
<evidence type="ECO:0000256" key="5">
    <source>
        <dbReference type="ARBA" id="ARBA00022692"/>
    </source>
</evidence>
<dbReference type="GO" id="GO:0015385">
    <property type="term" value="F:sodium:proton antiporter activity"/>
    <property type="evidence" value="ECO:0007669"/>
    <property type="project" value="TreeGrafter"/>
</dbReference>
<evidence type="ECO:0000256" key="6">
    <source>
        <dbReference type="ARBA" id="ARBA00022989"/>
    </source>
</evidence>
<keyword evidence="7 8" id="KW-0472">Membrane</keyword>
<accession>A0AAP6JCT6</accession>
<feature type="transmembrane region" description="Helical" evidence="8">
    <location>
        <begin position="62"/>
        <end position="81"/>
    </location>
</feature>
<proteinExistence type="inferred from homology"/>
<dbReference type="InterPro" id="IPR007208">
    <property type="entry name" value="MrpF/PhaF-like"/>
</dbReference>
<keyword evidence="5 8" id="KW-0812">Transmembrane</keyword>
<dbReference type="PANTHER" id="PTHR34702">
    <property type="entry name" value="NA(+)/H(+) ANTIPORTER SUBUNIT F1"/>
    <property type="match status" value="1"/>
</dbReference>
<evidence type="ECO:0000313" key="9">
    <source>
        <dbReference type="EMBL" id="MEA5444588.1"/>
    </source>
</evidence>
<dbReference type="PANTHER" id="PTHR34702:SF1">
    <property type="entry name" value="NA(+)_H(+) ANTIPORTER SUBUNIT F"/>
    <property type="match status" value="1"/>
</dbReference>
<dbReference type="AlphaFoldDB" id="A0AAP6JCT6"/>
<dbReference type="EMBL" id="JAYGII010000002">
    <property type="protein sequence ID" value="MEA5444588.1"/>
    <property type="molecule type" value="Genomic_DNA"/>
</dbReference>
<feature type="transmembrane region" description="Helical" evidence="8">
    <location>
        <begin position="33"/>
        <end position="55"/>
    </location>
</feature>
<evidence type="ECO:0000256" key="3">
    <source>
        <dbReference type="ARBA" id="ARBA00022448"/>
    </source>
</evidence>
<sequence>MEFAFIGAALAILVTMGLALVRAFVGPTTYDRILAVNVFGTKTVLMIAVIGFIVGRPEFIDIAIVYALINFIGIVAVLKFFEYGSFAGKSTDVDEREEH</sequence>
<evidence type="ECO:0000256" key="2">
    <source>
        <dbReference type="ARBA" id="ARBA00009212"/>
    </source>
</evidence>
<organism evidence="9 10">
    <name type="scientific">Natronospira elongata</name>
    <dbReference type="NCBI Taxonomy" id="3110268"/>
    <lineage>
        <taxon>Bacteria</taxon>
        <taxon>Pseudomonadati</taxon>
        <taxon>Pseudomonadota</taxon>
        <taxon>Gammaproteobacteria</taxon>
        <taxon>Natronospirales</taxon>
        <taxon>Natronospiraceae</taxon>
        <taxon>Natronospira</taxon>
    </lineage>
</organism>
<dbReference type="Pfam" id="PF04066">
    <property type="entry name" value="MrpF_PhaF"/>
    <property type="match status" value="1"/>
</dbReference>
<evidence type="ECO:0000256" key="7">
    <source>
        <dbReference type="ARBA" id="ARBA00023136"/>
    </source>
</evidence>
<evidence type="ECO:0000256" key="1">
    <source>
        <dbReference type="ARBA" id="ARBA00004651"/>
    </source>
</evidence>
<dbReference type="RefSeq" id="WP_346049942.1">
    <property type="nucleotide sequence ID" value="NZ_JAYGII010000002.1"/>
</dbReference>